<organism evidence="13 14">
    <name type="scientific">Polynucleobacter cosmopolitanus</name>
    <dbReference type="NCBI Taxonomy" id="351345"/>
    <lineage>
        <taxon>Bacteria</taxon>
        <taxon>Pseudomonadati</taxon>
        <taxon>Pseudomonadota</taxon>
        <taxon>Betaproteobacteria</taxon>
        <taxon>Burkholderiales</taxon>
        <taxon>Burkholderiaceae</taxon>
        <taxon>Polynucleobacter</taxon>
    </lineage>
</organism>
<dbReference type="Pfam" id="PF13609">
    <property type="entry name" value="Porin_4"/>
    <property type="match status" value="1"/>
</dbReference>
<keyword evidence="10" id="KW-0998">Cell outer membrane</keyword>
<dbReference type="GO" id="GO:0006811">
    <property type="term" value="P:monoatomic ion transport"/>
    <property type="evidence" value="ECO:0007669"/>
    <property type="project" value="UniProtKB-KW"/>
</dbReference>
<evidence type="ECO:0000256" key="10">
    <source>
        <dbReference type="ARBA" id="ARBA00023237"/>
    </source>
</evidence>
<dbReference type="GO" id="GO:0009279">
    <property type="term" value="C:cell outer membrane"/>
    <property type="evidence" value="ECO:0007669"/>
    <property type="project" value="UniProtKB-SubCell"/>
</dbReference>
<name>A0A229FVW2_9BURK</name>
<evidence type="ECO:0000313" key="13">
    <source>
        <dbReference type="EMBL" id="OXL16105.1"/>
    </source>
</evidence>
<feature type="domain" description="Porin" evidence="12">
    <location>
        <begin position="22"/>
        <end position="368"/>
    </location>
</feature>
<evidence type="ECO:0000313" key="14">
    <source>
        <dbReference type="Proteomes" id="UP000215188"/>
    </source>
</evidence>
<dbReference type="Gene3D" id="2.40.160.10">
    <property type="entry name" value="Porin"/>
    <property type="match status" value="1"/>
</dbReference>
<evidence type="ECO:0000256" key="4">
    <source>
        <dbReference type="ARBA" id="ARBA00022452"/>
    </source>
</evidence>
<evidence type="ECO:0000256" key="5">
    <source>
        <dbReference type="ARBA" id="ARBA00022692"/>
    </source>
</evidence>
<protein>
    <recommendedName>
        <fullName evidence="12">Porin domain-containing protein</fullName>
    </recommendedName>
</protein>
<dbReference type="InterPro" id="IPR033900">
    <property type="entry name" value="Gram_neg_porin_domain"/>
</dbReference>
<comment type="subcellular location">
    <subcellularLocation>
        <location evidence="1">Cell outer membrane</location>
        <topology evidence="1">Multi-pass membrane protein</topology>
    </subcellularLocation>
</comment>
<reference evidence="13 14" key="1">
    <citation type="submission" date="2017-06" db="EMBL/GenBank/DDBJ databases">
        <title>Reclassification of a Polynucleobacter cosmopolitanus strain isolated from tropical Lake Victoria as Polynucleobacter victoriensis comb. nov.</title>
        <authorList>
            <person name="Hahn M.W."/>
        </authorList>
    </citation>
    <scope>NUCLEOTIDE SEQUENCE [LARGE SCALE GENOMIC DNA]</scope>
    <source>
        <strain evidence="13 14">MWH-MoIso2</strain>
    </source>
</reference>
<comment type="caution">
    <text evidence="13">The sequence shown here is derived from an EMBL/GenBank/DDBJ whole genome shotgun (WGS) entry which is preliminary data.</text>
</comment>
<evidence type="ECO:0000256" key="7">
    <source>
        <dbReference type="ARBA" id="ARBA00023065"/>
    </source>
</evidence>
<evidence type="ECO:0000256" key="6">
    <source>
        <dbReference type="ARBA" id="ARBA00022729"/>
    </source>
</evidence>
<dbReference type="AlphaFoldDB" id="A0A229FVW2"/>
<dbReference type="EMBL" id="NJGG01000001">
    <property type="protein sequence ID" value="OXL16105.1"/>
    <property type="molecule type" value="Genomic_DNA"/>
</dbReference>
<dbReference type="GO" id="GO:0046930">
    <property type="term" value="C:pore complex"/>
    <property type="evidence" value="ECO:0007669"/>
    <property type="project" value="UniProtKB-KW"/>
</dbReference>
<evidence type="ECO:0000256" key="3">
    <source>
        <dbReference type="ARBA" id="ARBA00022448"/>
    </source>
</evidence>
<comment type="subunit">
    <text evidence="2">Homotrimer.</text>
</comment>
<feature type="signal peptide" evidence="11">
    <location>
        <begin position="1"/>
        <end position="25"/>
    </location>
</feature>
<dbReference type="PANTHER" id="PTHR34501">
    <property type="entry name" value="PROTEIN YDDL-RELATED"/>
    <property type="match status" value="1"/>
</dbReference>
<keyword evidence="8" id="KW-0626">Porin</keyword>
<dbReference type="InterPro" id="IPR050298">
    <property type="entry name" value="Gram-neg_bact_OMP"/>
</dbReference>
<evidence type="ECO:0000256" key="11">
    <source>
        <dbReference type="SAM" id="SignalP"/>
    </source>
</evidence>
<dbReference type="Proteomes" id="UP000215188">
    <property type="component" value="Unassembled WGS sequence"/>
</dbReference>
<evidence type="ECO:0000256" key="1">
    <source>
        <dbReference type="ARBA" id="ARBA00004571"/>
    </source>
</evidence>
<sequence>MKKSLISVAVMSLMASPLVIKSVQAQSNVTIYGTVDAGMRVQNHAGKDQLGNSKDYQLSANSGGLSAPHLGFKGEENLGGGNKTFFKLETGFDMNTGDNNSSSDTSVHGKKSDNKSFFGRQAHLGISNQSLGQLTLGRQNTVGYDAIKDFDPTNNLNQKGLIHYLSGYRDLKNNHNRSDGTIKYQYQLNRVTFLASYQSGSQVGSVKHGSSTAVGLKYRDANWSVGGSFTEIDIAKSAGTAAKSSQSLGSTKIINIGGEYRFHRWTLKTGMSHSKLPAMQRGSISQSSHHASPERDQLASDVFVSAWGMQYQLSPRMDLGIAHYTKLHHDHKSRHLVDKDKSLVLTSVYKLSKQTDVYGFLDQHRNSNGVANGNRQRSQYGVTAGLRHKF</sequence>
<keyword evidence="4" id="KW-1134">Transmembrane beta strand</keyword>
<evidence type="ECO:0000259" key="12">
    <source>
        <dbReference type="Pfam" id="PF13609"/>
    </source>
</evidence>
<keyword evidence="7" id="KW-0406">Ion transport</keyword>
<dbReference type="RefSeq" id="WP_089515134.1">
    <property type="nucleotide sequence ID" value="NZ_NJGG01000001.1"/>
</dbReference>
<dbReference type="CDD" id="cd00342">
    <property type="entry name" value="gram_neg_porins"/>
    <property type="match status" value="1"/>
</dbReference>
<accession>A0A229FVW2</accession>
<keyword evidence="6 11" id="KW-0732">Signal</keyword>
<dbReference type="InterPro" id="IPR023614">
    <property type="entry name" value="Porin_dom_sf"/>
</dbReference>
<dbReference type="GO" id="GO:0015288">
    <property type="term" value="F:porin activity"/>
    <property type="evidence" value="ECO:0007669"/>
    <property type="project" value="UniProtKB-KW"/>
</dbReference>
<dbReference type="SUPFAM" id="SSF56935">
    <property type="entry name" value="Porins"/>
    <property type="match status" value="1"/>
</dbReference>
<proteinExistence type="predicted"/>
<feature type="chain" id="PRO_5013393786" description="Porin domain-containing protein" evidence="11">
    <location>
        <begin position="26"/>
        <end position="390"/>
    </location>
</feature>
<keyword evidence="14" id="KW-1185">Reference proteome</keyword>
<evidence type="ECO:0000256" key="9">
    <source>
        <dbReference type="ARBA" id="ARBA00023136"/>
    </source>
</evidence>
<evidence type="ECO:0000256" key="8">
    <source>
        <dbReference type="ARBA" id="ARBA00023114"/>
    </source>
</evidence>
<keyword evidence="9" id="KW-0472">Membrane</keyword>
<keyword evidence="3" id="KW-0813">Transport</keyword>
<keyword evidence="5" id="KW-0812">Transmembrane</keyword>
<evidence type="ECO:0000256" key="2">
    <source>
        <dbReference type="ARBA" id="ARBA00011233"/>
    </source>
</evidence>
<dbReference type="OrthoDB" id="8982743at2"/>
<dbReference type="PANTHER" id="PTHR34501:SF9">
    <property type="entry name" value="MAJOR OUTER MEMBRANE PROTEIN P.IA"/>
    <property type="match status" value="1"/>
</dbReference>
<gene>
    <name evidence="13" type="ORF">AOC33_03195</name>
</gene>